<accession>A0A699TMT3</accession>
<protein>
    <submittedName>
        <fullName evidence="2">Uncharacterized protein</fullName>
    </submittedName>
</protein>
<feature type="compositionally biased region" description="Basic and acidic residues" evidence="1">
    <location>
        <begin position="86"/>
        <end position="102"/>
    </location>
</feature>
<name>A0A699TMT3_TANCI</name>
<dbReference type="AlphaFoldDB" id="A0A699TMT3"/>
<evidence type="ECO:0000256" key="1">
    <source>
        <dbReference type="SAM" id="MobiDB-lite"/>
    </source>
</evidence>
<proteinExistence type="predicted"/>
<gene>
    <name evidence="2" type="ORF">Tci_884024</name>
</gene>
<organism evidence="2">
    <name type="scientific">Tanacetum cinerariifolium</name>
    <name type="common">Dalmatian daisy</name>
    <name type="synonym">Chrysanthemum cinerariifolium</name>
    <dbReference type="NCBI Taxonomy" id="118510"/>
    <lineage>
        <taxon>Eukaryota</taxon>
        <taxon>Viridiplantae</taxon>
        <taxon>Streptophyta</taxon>
        <taxon>Embryophyta</taxon>
        <taxon>Tracheophyta</taxon>
        <taxon>Spermatophyta</taxon>
        <taxon>Magnoliopsida</taxon>
        <taxon>eudicotyledons</taxon>
        <taxon>Gunneridae</taxon>
        <taxon>Pentapetalae</taxon>
        <taxon>asterids</taxon>
        <taxon>campanulids</taxon>
        <taxon>Asterales</taxon>
        <taxon>Asteraceae</taxon>
        <taxon>Asteroideae</taxon>
        <taxon>Anthemideae</taxon>
        <taxon>Anthemidinae</taxon>
        <taxon>Tanacetum</taxon>
    </lineage>
</organism>
<feature type="region of interest" description="Disordered" evidence="1">
    <location>
        <begin position="80"/>
        <end position="159"/>
    </location>
</feature>
<evidence type="ECO:0000313" key="2">
    <source>
        <dbReference type="EMBL" id="GFD12055.1"/>
    </source>
</evidence>
<sequence length="159" mass="17159">MGRPYWLCCTSRSWPLAVVATSGSGVSSLPTPTPFSYGLLPPPGADSAQAAHPVPAARWLALCRATSWYAGFSRRVVAAVSPAPTHPDKARGHAQAGRREAAQRPGALARAPAHAGPDYHRRRLPHGPPNHARQRRRDHEHLQPDGQADELLLQKCPGR</sequence>
<reference evidence="2" key="1">
    <citation type="journal article" date="2019" name="Sci. Rep.">
        <title>Draft genome of Tanacetum cinerariifolium, the natural source of mosquito coil.</title>
        <authorList>
            <person name="Yamashiro T."/>
            <person name="Shiraishi A."/>
            <person name="Satake H."/>
            <person name="Nakayama K."/>
        </authorList>
    </citation>
    <scope>NUCLEOTIDE SEQUENCE</scope>
</reference>
<dbReference type="EMBL" id="BKCJ011263125">
    <property type="protein sequence ID" value="GFD12055.1"/>
    <property type="molecule type" value="Genomic_DNA"/>
</dbReference>
<feature type="non-terminal residue" evidence="2">
    <location>
        <position position="159"/>
    </location>
</feature>
<comment type="caution">
    <text evidence="2">The sequence shown here is derived from an EMBL/GenBank/DDBJ whole genome shotgun (WGS) entry which is preliminary data.</text>
</comment>